<name>A0AAD6VF52_9AGAR</name>
<accession>A0AAD6VF52</accession>
<keyword evidence="2" id="KW-1185">Reference proteome</keyword>
<feature type="non-terminal residue" evidence="1">
    <location>
        <position position="150"/>
    </location>
</feature>
<reference evidence="1" key="1">
    <citation type="submission" date="2023-03" db="EMBL/GenBank/DDBJ databases">
        <title>Massive genome expansion in bonnet fungi (Mycena s.s.) driven by repeated elements and novel gene families across ecological guilds.</title>
        <authorList>
            <consortium name="Lawrence Berkeley National Laboratory"/>
            <person name="Harder C.B."/>
            <person name="Miyauchi S."/>
            <person name="Viragh M."/>
            <person name="Kuo A."/>
            <person name="Thoen E."/>
            <person name="Andreopoulos B."/>
            <person name="Lu D."/>
            <person name="Skrede I."/>
            <person name="Drula E."/>
            <person name="Henrissat B."/>
            <person name="Morin E."/>
            <person name="Kohler A."/>
            <person name="Barry K."/>
            <person name="LaButti K."/>
            <person name="Morin E."/>
            <person name="Salamov A."/>
            <person name="Lipzen A."/>
            <person name="Mereny Z."/>
            <person name="Hegedus B."/>
            <person name="Baldrian P."/>
            <person name="Stursova M."/>
            <person name="Weitz H."/>
            <person name="Taylor A."/>
            <person name="Grigoriev I.V."/>
            <person name="Nagy L.G."/>
            <person name="Martin F."/>
            <person name="Kauserud H."/>
        </authorList>
    </citation>
    <scope>NUCLEOTIDE SEQUENCE</scope>
    <source>
        <strain evidence="1">9144</strain>
    </source>
</reference>
<protein>
    <submittedName>
        <fullName evidence="1">Uncharacterized protein</fullName>
    </submittedName>
</protein>
<dbReference type="AlphaFoldDB" id="A0AAD6VF52"/>
<comment type="caution">
    <text evidence="1">The sequence shown here is derived from an EMBL/GenBank/DDBJ whole genome shotgun (WGS) entry which is preliminary data.</text>
</comment>
<sequence length="150" mass="16899">PSARKCSGFPFPHSGHGKNASEEYPYAEHASRSLPWTYCSNPDGSLTLRAVMCRNECDAGQTCCKPCHALSKLELLQSMVERARDGVNENSNYAFYSFPRLINVRRKKDHRISYLRLGKLNAAKRIATQSRALADHKRFLRAVGTGKVER</sequence>
<organism evidence="1 2">
    <name type="scientific">Mycena pura</name>
    <dbReference type="NCBI Taxonomy" id="153505"/>
    <lineage>
        <taxon>Eukaryota</taxon>
        <taxon>Fungi</taxon>
        <taxon>Dikarya</taxon>
        <taxon>Basidiomycota</taxon>
        <taxon>Agaricomycotina</taxon>
        <taxon>Agaricomycetes</taxon>
        <taxon>Agaricomycetidae</taxon>
        <taxon>Agaricales</taxon>
        <taxon>Marasmiineae</taxon>
        <taxon>Mycenaceae</taxon>
        <taxon>Mycena</taxon>
    </lineage>
</organism>
<gene>
    <name evidence="1" type="ORF">GGX14DRAFT_319821</name>
</gene>
<evidence type="ECO:0000313" key="1">
    <source>
        <dbReference type="EMBL" id="KAJ7210824.1"/>
    </source>
</evidence>
<proteinExistence type="predicted"/>
<dbReference type="Proteomes" id="UP001219525">
    <property type="component" value="Unassembled WGS sequence"/>
</dbReference>
<evidence type="ECO:0000313" key="2">
    <source>
        <dbReference type="Proteomes" id="UP001219525"/>
    </source>
</evidence>
<feature type="non-terminal residue" evidence="1">
    <location>
        <position position="1"/>
    </location>
</feature>
<dbReference type="EMBL" id="JARJCW010000027">
    <property type="protein sequence ID" value="KAJ7210824.1"/>
    <property type="molecule type" value="Genomic_DNA"/>
</dbReference>